<comment type="caution">
    <text evidence="2">The sequence shown here is derived from an EMBL/GenBank/DDBJ whole genome shotgun (WGS) entry which is preliminary data.</text>
</comment>
<keyword evidence="3" id="KW-1185">Reference proteome</keyword>
<evidence type="ECO:0000313" key="2">
    <source>
        <dbReference type="EMBL" id="GGI89637.1"/>
    </source>
</evidence>
<evidence type="ECO:0008006" key="4">
    <source>
        <dbReference type="Google" id="ProtNLM"/>
    </source>
</evidence>
<feature type="transmembrane region" description="Helical" evidence="1">
    <location>
        <begin position="73"/>
        <end position="90"/>
    </location>
</feature>
<proteinExistence type="predicted"/>
<feature type="transmembrane region" description="Helical" evidence="1">
    <location>
        <begin position="33"/>
        <end position="52"/>
    </location>
</feature>
<feature type="transmembrane region" description="Helical" evidence="1">
    <location>
        <begin position="7"/>
        <end position="27"/>
    </location>
</feature>
<evidence type="ECO:0000256" key="1">
    <source>
        <dbReference type="SAM" id="Phobius"/>
    </source>
</evidence>
<accession>A0ABQ2CJ38</accession>
<dbReference type="Proteomes" id="UP000658754">
    <property type="component" value="Unassembled WGS sequence"/>
</dbReference>
<keyword evidence="1" id="KW-0472">Membrane</keyword>
<keyword evidence="1" id="KW-0812">Transmembrane</keyword>
<protein>
    <recommendedName>
        <fullName evidence="4">MFS transporter</fullName>
    </recommendedName>
</protein>
<gene>
    <name evidence="2" type="ORF">GCM10007175_28680</name>
</gene>
<evidence type="ECO:0000313" key="3">
    <source>
        <dbReference type="Proteomes" id="UP000658754"/>
    </source>
</evidence>
<name>A0ABQ2CJ38_9MICC</name>
<dbReference type="EMBL" id="BMKV01000005">
    <property type="protein sequence ID" value="GGI89637.1"/>
    <property type="molecule type" value="Genomic_DNA"/>
</dbReference>
<reference evidence="3" key="1">
    <citation type="journal article" date="2019" name="Int. J. Syst. Evol. Microbiol.">
        <title>The Global Catalogue of Microorganisms (GCM) 10K type strain sequencing project: providing services to taxonomists for standard genome sequencing and annotation.</title>
        <authorList>
            <consortium name="The Broad Institute Genomics Platform"/>
            <consortium name="The Broad Institute Genome Sequencing Center for Infectious Disease"/>
            <person name="Wu L."/>
            <person name="Ma J."/>
        </authorList>
    </citation>
    <scope>NUCLEOTIDE SEQUENCE [LARGE SCALE GENOMIC DNA]</scope>
    <source>
        <strain evidence="3">CGMCC 1.3601</strain>
    </source>
</reference>
<sequence length="135" mass="14941">MSGSAPPVLIAGVFFLLWAAIFLTWVPADTLRLVTGVIFVPIGLALILKHFIGRRPAKREHTWPQPMTTRTRALRGLAVFAAGFLPFALFWRSIGLVPSVLIGVMATLVVVFLFRRHDLKSRAAHALDQSIERGK</sequence>
<dbReference type="RefSeq" id="WP_188731225.1">
    <property type="nucleotide sequence ID" value="NZ_BMKV01000005.1"/>
</dbReference>
<keyword evidence="1" id="KW-1133">Transmembrane helix</keyword>
<feature type="transmembrane region" description="Helical" evidence="1">
    <location>
        <begin position="96"/>
        <end position="114"/>
    </location>
</feature>
<organism evidence="2 3">
    <name type="scientific">Pseudarthrobacter scleromae</name>
    <dbReference type="NCBI Taxonomy" id="158897"/>
    <lineage>
        <taxon>Bacteria</taxon>
        <taxon>Bacillati</taxon>
        <taxon>Actinomycetota</taxon>
        <taxon>Actinomycetes</taxon>
        <taxon>Micrococcales</taxon>
        <taxon>Micrococcaceae</taxon>
        <taxon>Pseudarthrobacter</taxon>
    </lineage>
</organism>